<organism evidence="13 14">
    <name type="scientific">Streptomyces mirabilis</name>
    <dbReference type="NCBI Taxonomy" id="68239"/>
    <lineage>
        <taxon>Bacteria</taxon>
        <taxon>Bacillati</taxon>
        <taxon>Actinomycetota</taxon>
        <taxon>Actinomycetes</taxon>
        <taxon>Kitasatosporales</taxon>
        <taxon>Streptomycetaceae</taxon>
        <taxon>Streptomyces</taxon>
    </lineage>
</organism>
<dbReference type="InterPro" id="IPR004276">
    <property type="entry name" value="GlycoTrans_28_N"/>
</dbReference>
<evidence type="ECO:0000256" key="5">
    <source>
        <dbReference type="ARBA" id="ARBA00022960"/>
    </source>
</evidence>
<dbReference type="RefSeq" id="WP_143599589.1">
    <property type="nucleotide sequence ID" value="NZ_CP107955.1"/>
</dbReference>
<comment type="similarity">
    <text evidence="10">Belongs to the glycosyltransferase 28 family. MurG subfamily.</text>
</comment>
<evidence type="ECO:0000256" key="1">
    <source>
        <dbReference type="ARBA" id="ARBA00022475"/>
    </source>
</evidence>
<keyword evidence="1 10" id="KW-1003">Cell membrane</keyword>
<evidence type="ECO:0000256" key="3">
    <source>
        <dbReference type="ARBA" id="ARBA00022676"/>
    </source>
</evidence>
<evidence type="ECO:0000256" key="8">
    <source>
        <dbReference type="ARBA" id="ARBA00023306"/>
    </source>
</evidence>
<comment type="function">
    <text evidence="10">Cell wall formation. Catalyzes the transfer of a GlcNAc subunit on undecaprenyl-pyrophosphoryl-MurNAc-pentapeptide (lipid intermediate I) to form undecaprenyl-pyrophosphoryl-MurNAc-(pentapeptide)GlcNAc (lipid intermediate II).</text>
</comment>
<evidence type="ECO:0000313" key="13">
    <source>
        <dbReference type="EMBL" id="MDU9001002.1"/>
    </source>
</evidence>
<dbReference type="Proteomes" id="UP001257627">
    <property type="component" value="Unassembled WGS sequence"/>
</dbReference>
<sequence length="366" mass="39476">MKIGITGGGSAGHVVPALAVAAQLNQNGAHELVYFGRSDSIEHEYAKTSDIPFRPVPSAGLKRYGSWSNLRMPFTVLHGIGAAWKAMRRERPDVVFSKGGYVTVPVGIAAWLCRVPLVIHESDHSLGLANTILARLATRVCLTVPASAATPRWLSRKTVVTGLPLRHDLADGNPERLRRHWGLKPVPVLLIFCGSQGSTRINNAVRSQLNEFCARFSVVHVCGKGNLDPSLDGIENYRQREYLHAEMTDALWLADLVIGRAGATTLAEIEALGTPAVLIPLPGSVSRGDQLDNAHAYASRHPGRCLVIPDDEALTGGAELVKACVRLAAASGDPRQPDRADIHRAAGLVATEALAVARPQRRRRDR</sequence>
<evidence type="ECO:0000259" key="11">
    <source>
        <dbReference type="Pfam" id="PF03033"/>
    </source>
</evidence>
<dbReference type="PANTHER" id="PTHR21015:SF27">
    <property type="entry name" value="UDP-N-ACETYLGLUCOSAMINE--N-ACETYLMURAMYL-(PENTAPEPTIDE) PYROPHOSPHORYL-UNDECAPRENOL N-ACETYLGLUCOSAMINE TRANSFERASE"/>
    <property type="match status" value="1"/>
</dbReference>
<evidence type="ECO:0000256" key="7">
    <source>
        <dbReference type="ARBA" id="ARBA00023136"/>
    </source>
</evidence>
<dbReference type="Pfam" id="PF04101">
    <property type="entry name" value="Glyco_tran_28_C"/>
    <property type="match status" value="1"/>
</dbReference>
<feature type="domain" description="Glycosyltransferase family 28 N-terminal" evidence="11">
    <location>
        <begin position="3"/>
        <end position="140"/>
    </location>
</feature>
<dbReference type="EC" id="2.4.1.227" evidence="10"/>
<comment type="pathway">
    <text evidence="10">Cell wall biogenesis; peptidoglycan biosynthesis.</text>
</comment>
<evidence type="ECO:0000256" key="9">
    <source>
        <dbReference type="ARBA" id="ARBA00023316"/>
    </source>
</evidence>
<evidence type="ECO:0000256" key="6">
    <source>
        <dbReference type="ARBA" id="ARBA00022984"/>
    </source>
</evidence>
<dbReference type="Pfam" id="PF03033">
    <property type="entry name" value="Glyco_transf_28"/>
    <property type="match status" value="1"/>
</dbReference>
<accession>A0ABU3V490</accession>
<evidence type="ECO:0000256" key="10">
    <source>
        <dbReference type="HAMAP-Rule" id="MF_00033"/>
    </source>
</evidence>
<dbReference type="CDD" id="cd03785">
    <property type="entry name" value="GT28_MurG"/>
    <property type="match status" value="1"/>
</dbReference>
<evidence type="ECO:0000259" key="12">
    <source>
        <dbReference type="Pfam" id="PF04101"/>
    </source>
</evidence>
<comment type="catalytic activity">
    <reaction evidence="10">
        <text>di-trans,octa-cis-undecaprenyl diphospho-N-acetyl-alpha-D-muramoyl-L-alanyl-D-glutamyl-meso-2,6-diaminopimeloyl-D-alanyl-D-alanine + UDP-N-acetyl-alpha-D-glucosamine = di-trans,octa-cis-undecaprenyl diphospho-[N-acetyl-alpha-D-glucosaminyl-(1-&gt;4)]-N-acetyl-alpha-D-muramoyl-L-alanyl-D-glutamyl-meso-2,6-diaminopimeloyl-D-alanyl-D-alanine + UDP + H(+)</text>
        <dbReference type="Rhea" id="RHEA:31227"/>
        <dbReference type="ChEBI" id="CHEBI:15378"/>
        <dbReference type="ChEBI" id="CHEBI:57705"/>
        <dbReference type="ChEBI" id="CHEBI:58223"/>
        <dbReference type="ChEBI" id="CHEBI:61387"/>
        <dbReference type="ChEBI" id="CHEBI:61388"/>
        <dbReference type="EC" id="2.4.1.227"/>
    </reaction>
</comment>
<keyword evidence="5 10" id="KW-0133">Cell shape</keyword>
<feature type="binding site" evidence="10">
    <location>
        <position position="166"/>
    </location>
    <ligand>
        <name>UDP-N-acetyl-alpha-D-glucosamine</name>
        <dbReference type="ChEBI" id="CHEBI:57705"/>
    </ligand>
</feature>
<keyword evidence="6 10" id="KW-0573">Peptidoglycan synthesis</keyword>
<keyword evidence="14" id="KW-1185">Reference proteome</keyword>
<keyword evidence="9 10" id="KW-0961">Cell wall biogenesis/degradation</keyword>
<dbReference type="InterPro" id="IPR006009">
    <property type="entry name" value="GlcNAc_MurG"/>
</dbReference>
<proteinExistence type="inferred from homology"/>
<comment type="subcellular location">
    <subcellularLocation>
        <location evidence="10">Cell membrane</location>
        <topology evidence="10">Peripheral membrane protein</topology>
        <orientation evidence="10">Cytoplasmic side</orientation>
    </subcellularLocation>
</comment>
<feature type="binding site" evidence="10">
    <location>
        <position position="290"/>
    </location>
    <ligand>
        <name>UDP-N-acetyl-alpha-D-glucosamine</name>
        <dbReference type="ChEBI" id="CHEBI:57705"/>
    </ligand>
</feature>
<keyword evidence="8 10" id="KW-0131">Cell cycle</keyword>
<evidence type="ECO:0000256" key="4">
    <source>
        <dbReference type="ARBA" id="ARBA00022679"/>
    </source>
</evidence>
<name>A0ABU3V490_9ACTN</name>
<dbReference type="SUPFAM" id="SSF53756">
    <property type="entry name" value="UDP-Glycosyltransferase/glycogen phosphorylase"/>
    <property type="match status" value="1"/>
</dbReference>
<dbReference type="PANTHER" id="PTHR21015">
    <property type="entry name" value="UDP-N-ACETYLGLUCOSAMINE--N-ACETYLMURAMYL-(PENTAPEPTIDE) PYROPHOSPHORYL-UNDECAPRENOL N-ACETYLGLUCOSAMINE TRANSFERASE 1"/>
    <property type="match status" value="1"/>
</dbReference>
<protein>
    <recommendedName>
        <fullName evidence="10">UDP-N-acetylglucosamine--N-acetylmuramyl-(pentapeptide) pyrophosphoryl-undecaprenol N-acetylglucosamine transferase</fullName>
        <ecNumber evidence="10">2.4.1.227</ecNumber>
    </recommendedName>
    <alternativeName>
        <fullName evidence="10">Undecaprenyl-PP-MurNAc-pentapeptide-UDPGlcNAc GlcNAc transferase</fullName>
    </alternativeName>
</protein>
<evidence type="ECO:0000256" key="2">
    <source>
        <dbReference type="ARBA" id="ARBA00022618"/>
    </source>
</evidence>
<feature type="domain" description="Glycosyl transferase family 28 C-terminal" evidence="12">
    <location>
        <begin position="188"/>
        <end position="331"/>
    </location>
</feature>
<dbReference type="HAMAP" id="MF_00033">
    <property type="entry name" value="MurG"/>
    <property type="match status" value="1"/>
</dbReference>
<keyword evidence="2 10" id="KW-0132">Cell division</keyword>
<keyword evidence="4 10" id="KW-0808">Transferase</keyword>
<comment type="caution">
    <text evidence="10">Lacks conserved residue(s) required for the propagation of feature annotation.</text>
</comment>
<reference evidence="13 14" key="1">
    <citation type="submission" date="2023-02" db="EMBL/GenBank/DDBJ databases">
        <authorList>
            <person name="Maleckis M."/>
        </authorList>
    </citation>
    <scope>NUCLEOTIDE SEQUENCE [LARGE SCALE GENOMIC DNA]</scope>
    <source>
        <strain evidence="13 14">P8-A2</strain>
    </source>
</reference>
<dbReference type="GO" id="GO:0016740">
    <property type="term" value="F:transferase activity"/>
    <property type="evidence" value="ECO:0007669"/>
    <property type="project" value="UniProtKB-KW"/>
</dbReference>
<evidence type="ECO:0000313" key="14">
    <source>
        <dbReference type="Proteomes" id="UP001257627"/>
    </source>
</evidence>
<feature type="binding site" evidence="10">
    <location>
        <begin position="10"/>
        <end position="12"/>
    </location>
    <ligand>
        <name>UDP-N-acetyl-alpha-D-glucosamine</name>
        <dbReference type="ChEBI" id="CHEBI:57705"/>
    </ligand>
</feature>
<dbReference type="EMBL" id="JARAKF010000002">
    <property type="protein sequence ID" value="MDU9001002.1"/>
    <property type="molecule type" value="Genomic_DNA"/>
</dbReference>
<feature type="binding site" evidence="10">
    <location>
        <position position="195"/>
    </location>
    <ligand>
        <name>UDP-N-acetyl-alpha-D-glucosamine</name>
        <dbReference type="ChEBI" id="CHEBI:57705"/>
    </ligand>
</feature>
<keyword evidence="3 10" id="KW-0328">Glycosyltransferase</keyword>
<keyword evidence="7 10" id="KW-0472">Membrane</keyword>
<comment type="caution">
    <text evidence="13">The sequence shown here is derived from an EMBL/GenBank/DDBJ whole genome shotgun (WGS) entry which is preliminary data.</text>
</comment>
<dbReference type="Gene3D" id="3.40.50.2000">
    <property type="entry name" value="Glycogen Phosphorylase B"/>
    <property type="match status" value="2"/>
</dbReference>
<gene>
    <name evidence="10" type="primary">murG</name>
    <name evidence="13" type="ORF">PU648_53780</name>
</gene>
<dbReference type="InterPro" id="IPR007235">
    <property type="entry name" value="Glyco_trans_28_C"/>
</dbReference>